<dbReference type="CDD" id="cd01949">
    <property type="entry name" value="GGDEF"/>
    <property type="match status" value="1"/>
</dbReference>
<dbReference type="InterPro" id="IPR043128">
    <property type="entry name" value="Rev_trsase/Diguanyl_cyclase"/>
</dbReference>
<dbReference type="EC" id="2.7.7.65" evidence="1"/>
<dbReference type="GO" id="GO:0005886">
    <property type="term" value="C:plasma membrane"/>
    <property type="evidence" value="ECO:0007669"/>
    <property type="project" value="TreeGrafter"/>
</dbReference>
<dbReference type="PANTHER" id="PTHR45138:SF9">
    <property type="entry name" value="DIGUANYLATE CYCLASE DGCM-RELATED"/>
    <property type="match status" value="1"/>
</dbReference>
<gene>
    <name evidence="4" type="primary">pleD_5</name>
    <name evidence="4" type="ORF">Pan14r_54190</name>
</gene>
<dbReference type="Gene3D" id="3.30.70.270">
    <property type="match status" value="1"/>
</dbReference>
<dbReference type="AlphaFoldDB" id="A0A5C5XT69"/>
<dbReference type="Pfam" id="PF00990">
    <property type="entry name" value="GGDEF"/>
    <property type="match status" value="1"/>
</dbReference>
<dbReference type="InterPro" id="IPR000160">
    <property type="entry name" value="GGDEF_dom"/>
</dbReference>
<evidence type="ECO:0000256" key="2">
    <source>
        <dbReference type="ARBA" id="ARBA00034247"/>
    </source>
</evidence>
<dbReference type="EMBL" id="SJPL01000002">
    <property type="protein sequence ID" value="TWT65868.1"/>
    <property type="molecule type" value="Genomic_DNA"/>
</dbReference>
<reference evidence="4 5" key="1">
    <citation type="submission" date="2019-02" db="EMBL/GenBank/DDBJ databases">
        <title>Deep-cultivation of Planctomycetes and their phenomic and genomic characterization uncovers novel biology.</title>
        <authorList>
            <person name="Wiegand S."/>
            <person name="Jogler M."/>
            <person name="Boedeker C."/>
            <person name="Pinto D."/>
            <person name="Vollmers J."/>
            <person name="Rivas-Marin E."/>
            <person name="Kohn T."/>
            <person name="Peeters S.H."/>
            <person name="Heuer A."/>
            <person name="Rast P."/>
            <person name="Oberbeckmann S."/>
            <person name="Bunk B."/>
            <person name="Jeske O."/>
            <person name="Meyerdierks A."/>
            <person name="Storesund J.E."/>
            <person name="Kallscheuer N."/>
            <person name="Luecker S."/>
            <person name="Lage O.M."/>
            <person name="Pohl T."/>
            <person name="Merkel B.J."/>
            <person name="Hornburger P."/>
            <person name="Mueller R.-W."/>
            <person name="Bruemmer F."/>
            <person name="Labrenz M."/>
            <person name="Spormann A.M."/>
            <person name="Op Den Camp H."/>
            <person name="Overmann J."/>
            <person name="Amann R."/>
            <person name="Jetten M.S.M."/>
            <person name="Mascher T."/>
            <person name="Medema M.H."/>
            <person name="Devos D.P."/>
            <person name="Kaster A.-K."/>
            <person name="Ovreas L."/>
            <person name="Rohde M."/>
            <person name="Galperin M.Y."/>
            <person name="Jogler C."/>
        </authorList>
    </citation>
    <scope>NUCLEOTIDE SEQUENCE [LARGE SCALE GENOMIC DNA]</scope>
    <source>
        <strain evidence="4 5">Pan14r</strain>
    </source>
</reference>
<comment type="caution">
    <text evidence="4">The sequence shown here is derived from an EMBL/GenBank/DDBJ whole genome shotgun (WGS) entry which is preliminary data.</text>
</comment>
<evidence type="ECO:0000259" key="3">
    <source>
        <dbReference type="PROSITE" id="PS50887"/>
    </source>
</evidence>
<protein>
    <recommendedName>
        <fullName evidence="1">diguanylate cyclase</fullName>
        <ecNumber evidence="1">2.7.7.65</ecNumber>
    </recommendedName>
</protein>
<feature type="domain" description="GGDEF" evidence="3">
    <location>
        <begin position="206"/>
        <end position="340"/>
    </location>
</feature>
<keyword evidence="5" id="KW-1185">Reference proteome</keyword>
<organism evidence="4 5">
    <name type="scientific">Crateriforma conspicua</name>
    <dbReference type="NCBI Taxonomy" id="2527996"/>
    <lineage>
        <taxon>Bacteria</taxon>
        <taxon>Pseudomonadati</taxon>
        <taxon>Planctomycetota</taxon>
        <taxon>Planctomycetia</taxon>
        <taxon>Planctomycetales</taxon>
        <taxon>Planctomycetaceae</taxon>
        <taxon>Crateriforma</taxon>
    </lineage>
</organism>
<dbReference type="GO" id="GO:0052621">
    <property type="term" value="F:diguanylate cyclase activity"/>
    <property type="evidence" value="ECO:0007669"/>
    <property type="project" value="UniProtKB-EC"/>
</dbReference>
<proteinExistence type="predicted"/>
<name>A0A5C5XT69_9PLAN</name>
<evidence type="ECO:0000313" key="5">
    <source>
        <dbReference type="Proteomes" id="UP000317238"/>
    </source>
</evidence>
<sequence length="344" mass="38362">MPQKSPQRDPFAIAKEALRLVGEFSTPPTPEIYEVWYRYIEGADDAMLEHLDHAVNDAKSVSVDLLASLHQQFCVEGQETGASIGDALAAELSKLQTIVLKQKDAGSEFGDSIQQASDILKTEDQNRDRLIACVANLADGTVKMQRQLDDMAGKLDEAQRQVCHLQTDLEASQRGMMTDHLTGVGNRRFFDSLIKKTVQTFDPDAGEIYLVLLDMDRFKQINDTHGHEGGDQVIRFVASELVSCRSDSSVARLGGDEFAVFVRTSNRDEILRYTEQIREHLGSQQLQLRNSGQVISGIRFSLGVSRLRSSDDEVTWYTRADKLLYQAKDLGRNRAVVEKIAAAV</sequence>
<evidence type="ECO:0000313" key="4">
    <source>
        <dbReference type="EMBL" id="TWT65868.1"/>
    </source>
</evidence>
<dbReference type="InterPro" id="IPR029787">
    <property type="entry name" value="Nucleotide_cyclase"/>
</dbReference>
<dbReference type="PROSITE" id="PS50887">
    <property type="entry name" value="GGDEF"/>
    <property type="match status" value="1"/>
</dbReference>
<dbReference type="PANTHER" id="PTHR45138">
    <property type="entry name" value="REGULATORY COMPONENTS OF SENSORY TRANSDUCTION SYSTEM"/>
    <property type="match status" value="1"/>
</dbReference>
<dbReference type="Proteomes" id="UP000317238">
    <property type="component" value="Unassembled WGS sequence"/>
</dbReference>
<accession>A0A5C5XT69</accession>
<evidence type="ECO:0000256" key="1">
    <source>
        <dbReference type="ARBA" id="ARBA00012528"/>
    </source>
</evidence>
<dbReference type="RefSeq" id="WP_145292758.1">
    <property type="nucleotide sequence ID" value="NZ_CP036319.1"/>
</dbReference>
<dbReference type="NCBIfam" id="TIGR00254">
    <property type="entry name" value="GGDEF"/>
    <property type="match status" value="1"/>
</dbReference>
<dbReference type="SUPFAM" id="SSF55073">
    <property type="entry name" value="Nucleotide cyclase"/>
    <property type="match status" value="1"/>
</dbReference>
<dbReference type="SMART" id="SM00267">
    <property type="entry name" value="GGDEF"/>
    <property type="match status" value="1"/>
</dbReference>
<dbReference type="FunFam" id="3.30.70.270:FF:000001">
    <property type="entry name" value="Diguanylate cyclase domain protein"/>
    <property type="match status" value="1"/>
</dbReference>
<dbReference type="GO" id="GO:1902201">
    <property type="term" value="P:negative regulation of bacterial-type flagellum-dependent cell motility"/>
    <property type="evidence" value="ECO:0007669"/>
    <property type="project" value="TreeGrafter"/>
</dbReference>
<dbReference type="OrthoDB" id="9805474at2"/>
<dbReference type="GO" id="GO:0043709">
    <property type="term" value="P:cell adhesion involved in single-species biofilm formation"/>
    <property type="evidence" value="ECO:0007669"/>
    <property type="project" value="TreeGrafter"/>
</dbReference>
<comment type="catalytic activity">
    <reaction evidence="2">
        <text>2 GTP = 3',3'-c-di-GMP + 2 diphosphate</text>
        <dbReference type="Rhea" id="RHEA:24898"/>
        <dbReference type="ChEBI" id="CHEBI:33019"/>
        <dbReference type="ChEBI" id="CHEBI:37565"/>
        <dbReference type="ChEBI" id="CHEBI:58805"/>
        <dbReference type="EC" id="2.7.7.65"/>
    </reaction>
</comment>
<dbReference type="InterPro" id="IPR050469">
    <property type="entry name" value="Diguanylate_Cyclase"/>
</dbReference>